<protein>
    <submittedName>
        <fullName evidence="1">SFRICE_016300</fullName>
    </submittedName>
</protein>
<gene>
    <name evidence="1" type="ORF">SFRICE_016300</name>
</gene>
<dbReference type="AlphaFoldDB" id="A0A2H1VT53"/>
<proteinExistence type="predicted"/>
<evidence type="ECO:0000313" key="1">
    <source>
        <dbReference type="EMBL" id="SOQ44010.1"/>
    </source>
</evidence>
<name>A0A2H1VT53_SPOFR</name>
<accession>A0A2H1VT53</accession>
<sequence length="169" mass="18459">MTLRSVGKADETVHRSATIKNNLTFDCTAGAMAGQLAAAQRVAGSIPARSNSLCDPLIVFPGLSVMCRYACMYVCKRTHDTRENPSLQLSNYTEVHRLKKINSNAFASYKVFTDKNLVGKSQKKPVTTLGLALPSPNQNSDRAVSEPYPIPDVSPEYLSGCWTQLCTDN</sequence>
<reference evidence="1" key="1">
    <citation type="submission" date="2016-07" db="EMBL/GenBank/DDBJ databases">
        <authorList>
            <person name="Bretaudeau A."/>
        </authorList>
    </citation>
    <scope>NUCLEOTIDE SEQUENCE</scope>
    <source>
        <strain evidence="1">Rice</strain>
        <tissue evidence="1">Whole body</tissue>
    </source>
</reference>
<organism evidence="1">
    <name type="scientific">Spodoptera frugiperda</name>
    <name type="common">Fall armyworm</name>
    <dbReference type="NCBI Taxonomy" id="7108"/>
    <lineage>
        <taxon>Eukaryota</taxon>
        <taxon>Metazoa</taxon>
        <taxon>Ecdysozoa</taxon>
        <taxon>Arthropoda</taxon>
        <taxon>Hexapoda</taxon>
        <taxon>Insecta</taxon>
        <taxon>Pterygota</taxon>
        <taxon>Neoptera</taxon>
        <taxon>Endopterygota</taxon>
        <taxon>Lepidoptera</taxon>
        <taxon>Glossata</taxon>
        <taxon>Ditrysia</taxon>
        <taxon>Noctuoidea</taxon>
        <taxon>Noctuidae</taxon>
        <taxon>Amphipyrinae</taxon>
        <taxon>Spodoptera</taxon>
    </lineage>
</organism>
<dbReference type="EMBL" id="ODYU01004295">
    <property type="protein sequence ID" value="SOQ44010.1"/>
    <property type="molecule type" value="Genomic_DNA"/>
</dbReference>